<feature type="chain" id="PRO_5045680893" evidence="1">
    <location>
        <begin position="22"/>
        <end position="536"/>
    </location>
</feature>
<evidence type="ECO:0000313" key="3">
    <source>
        <dbReference type="EMBL" id="MCO8277805.1"/>
    </source>
</evidence>
<dbReference type="Proteomes" id="UP001523369">
    <property type="component" value="Unassembled WGS sequence"/>
</dbReference>
<dbReference type="SUPFAM" id="SSF50405">
    <property type="entry name" value="Actin-crosslinking proteins"/>
    <property type="match status" value="1"/>
</dbReference>
<evidence type="ECO:0000313" key="4">
    <source>
        <dbReference type="Proteomes" id="UP001523369"/>
    </source>
</evidence>
<protein>
    <submittedName>
        <fullName evidence="3">GDSL-type esterase/lipase family protein</fullName>
    </submittedName>
</protein>
<dbReference type="PANTHER" id="PTHR43784:SF2">
    <property type="entry name" value="GDSL-LIKE LIPASE_ACYLHYDROLASE, PUTATIVE (AFU_ORTHOLOGUE AFUA_2G00820)-RELATED"/>
    <property type="match status" value="1"/>
</dbReference>
<proteinExistence type="predicted"/>
<keyword evidence="1" id="KW-0732">Signal</keyword>
<dbReference type="InterPro" id="IPR008999">
    <property type="entry name" value="Actin-crosslinking"/>
</dbReference>
<feature type="domain" description="SGNH hydrolase-type esterase" evidence="2">
    <location>
        <begin position="204"/>
        <end position="386"/>
    </location>
</feature>
<comment type="caution">
    <text evidence="3">The sequence shown here is derived from an EMBL/GenBank/DDBJ whole genome shotgun (WGS) entry which is preliminary data.</text>
</comment>
<keyword evidence="4" id="KW-1185">Reference proteome</keyword>
<organism evidence="3 4">
    <name type="scientific">Paractinoplanes aksuensis</name>
    <dbReference type="NCBI Taxonomy" id="2939490"/>
    <lineage>
        <taxon>Bacteria</taxon>
        <taxon>Bacillati</taxon>
        <taxon>Actinomycetota</taxon>
        <taxon>Actinomycetes</taxon>
        <taxon>Micromonosporales</taxon>
        <taxon>Micromonosporaceae</taxon>
        <taxon>Paractinoplanes</taxon>
    </lineage>
</organism>
<name>A0ABT1E3T8_9ACTN</name>
<dbReference type="Gene3D" id="2.80.10.50">
    <property type="match status" value="1"/>
</dbReference>
<feature type="signal peptide" evidence="1">
    <location>
        <begin position="1"/>
        <end position="21"/>
    </location>
</feature>
<dbReference type="PANTHER" id="PTHR43784">
    <property type="entry name" value="GDSL-LIKE LIPASE/ACYLHYDROLASE, PUTATIVE (AFU_ORTHOLOGUE AFUA_2G00820)-RELATED"/>
    <property type="match status" value="1"/>
</dbReference>
<evidence type="ECO:0000256" key="1">
    <source>
        <dbReference type="SAM" id="SignalP"/>
    </source>
</evidence>
<dbReference type="RefSeq" id="WP_253243811.1">
    <property type="nucleotide sequence ID" value="NZ_JAMYJR010000065.1"/>
</dbReference>
<dbReference type="Pfam" id="PF13472">
    <property type="entry name" value="Lipase_GDSL_2"/>
    <property type="match status" value="1"/>
</dbReference>
<dbReference type="CDD" id="cd00257">
    <property type="entry name" value="beta-trefoil_FSCN-like"/>
    <property type="match status" value="1"/>
</dbReference>
<accession>A0ABT1E3T8</accession>
<dbReference type="Gene3D" id="3.40.50.1110">
    <property type="entry name" value="SGNH hydrolase"/>
    <property type="match status" value="1"/>
</dbReference>
<gene>
    <name evidence="3" type="ORF">M1L60_45265</name>
</gene>
<dbReference type="InterPro" id="IPR036514">
    <property type="entry name" value="SGNH_hydro_sf"/>
</dbReference>
<dbReference type="InterPro" id="IPR013830">
    <property type="entry name" value="SGNH_hydro"/>
</dbReference>
<dbReference type="InterPro" id="IPR053140">
    <property type="entry name" value="GDSL_Rv0518-like"/>
</dbReference>
<evidence type="ECO:0000259" key="2">
    <source>
        <dbReference type="Pfam" id="PF13472"/>
    </source>
</evidence>
<sequence length="536" mass="55722">MTAAVALLTAAVVVPTSPALAKAAPTTSAPAERAADGWVGTWSASPAPTGNRGFKNQTLRQTLRTSIGGDAARVQLSNAFGTEAVTIADVHIADQLAGPAIDPSTDRSVTFGGKSSVTIPAGGKAVSDEVGYPVKPLSDVAISFYSPNEVVNATQHWDAWQTNYIADGNVAGEATLTNYTTNGSYTLLANLDVRNSAAVGSVVALGASITDAFNSPFGANLRWTNALATRLGGRGQVVGVLNQGISGQGLIGGDRTSAVNRFQRDVLDQAGVRWVVIADMPINDLNNFNPSSAELIAALRGLIGTAHDKGVQVLCATLTPFAGWPTWSQDREESRKAYNAFVRGSASGCDAVADFATATQDPAAPERFLGAFDAGDHLHPNRAGLQAMADVINLDTFGAPTGPVVAPAKVIGLRSLENMQIVGTTPDGAQLIADRSQLGVWEQFDKIPQADGSFALRSHANGKFVTATTDVPLTPSATKVGLEEKFIFVANGNGSTSLRSVANGRYVAAEDAGAKPLIANRDSIGPWEQFAELTPQ</sequence>
<dbReference type="SUPFAM" id="SSF52266">
    <property type="entry name" value="SGNH hydrolase"/>
    <property type="match status" value="1"/>
</dbReference>
<dbReference type="EMBL" id="JAMYJR010000065">
    <property type="protein sequence ID" value="MCO8277805.1"/>
    <property type="molecule type" value="Genomic_DNA"/>
</dbReference>
<reference evidence="3 4" key="1">
    <citation type="submission" date="2022-06" db="EMBL/GenBank/DDBJ databases">
        <title>New Species of the Genus Actinoplanes, ActinopZanes ferrugineus.</title>
        <authorList>
            <person name="Ding P."/>
        </authorList>
    </citation>
    <scope>NUCLEOTIDE SEQUENCE [LARGE SCALE GENOMIC DNA]</scope>
    <source>
        <strain evidence="3 4">TRM88003</strain>
    </source>
</reference>